<dbReference type="HOGENOM" id="CLU_041115_1_1_7"/>
<name>C0QJ25_DESAH</name>
<dbReference type="PANTHER" id="PTHR30388:SF6">
    <property type="entry name" value="XANTHINE DEHYDROGENASE SUBUNIT A-RELATED"/>
    <property type="match status" value="1"/>
</dbReference>
<proteinExistence type="predicted"/>
<dbReference type="InterPro" id="IPR027051">
    <property type="entry name" value="XdhC_Rossmann_dom"/>
</dbReference>
<accession>C0QJ25</accession>
<organism evidence="3 4">
    <name type="scientific">Desulforapulum autotrophicum (strain ATCC 43914 / DSM 3382 / VKM B-1955 / HRM2)</name>
    <name type="common">Desulfobacterium autotrophicum</name>
    <dbReference type="NCBI Taxonomy" id="177437"/>
    <lineage>
        <taxon>Bacteria</taxon>
        <taxon>Pseudomonadati</taxon>
        <taxon>Thermodesulfobacteriota</taxon>
        <taxon>Desulfobacteria</taxon>
        <taxon>Desulfobacterales</taxon>
        <taxon>Desulfobacteraceae</taxon>
        <taxon>Desulforapulum</taxon>
    </lineage>
</organism>
<dbReference type="InterPro" id="IPR003777">
    <property type="entry name" value="XdhC_CoxI"/>
</dbReference>
<feature type="domain" description="XdhC- CoxI" evidence="1">
    <location>
        <begin position="1"/>
        <end position="52"/>
    </location>
</feature>
<dbReference type="Pfam" id="PF13478">
    <property type="entry name" value="XdhC_C"/>
    <property type="match status" value="1"/>
</dbReference>
<protein>
    <submittedName>
        <fullName evidence="3">Xanthine and CO dehydrogenases maturation factor</fullName>
    </submittedName>
</protein>
<keyword evidence="4" id="KW-1185">Reference proteome</keyword>
<dbReference type="AlphaFoldDB" id="C0QJ25"/>
<gene>
    <name evidence="3" type="ordered locus">HRM2_07010</name>
</gene>
<evidence type="ECO:0000259" key="1">
    <source>
        <dbReference type="Pfam" id="PF02625"/>
    </source>
</evidence>
<dbReference type="Proteomes" id="UP000000442">
    <property type="component" value="Chromosome"/>
</dbReference>
<evidence type="ECO:0000259" key="2">
    <source>
        <dbReference type="Pfam" id="PF13478"/>
    </source>
</evidence>
<dbReference type="NCBIfam" id="NF045664">
    <property type="entry name" value="XdhC_rel_AOR"/>
    <property type="match status" value="1"/>
</dbReference>
<dbReference type="eggNOG" id="COG1975">
    <property type="taxonomic scope" value="Bacteria"/>
</dbReference>
<sequence>MATILSKQGSAPRSAGTKMVVHGDGSISGTIGGGWIEARVQDLAGTFFKTRTGALIQEFTLDARAYADMDMVCGGDVTLLLEYLPATALNLEFFQKRMDLEAVGQNGFLASRLAKQPDGSYTVDRFLISGQEQTGPFALSQASLIRLSDQAEMMRSPGLIYLDDGTFFIEPARFNGTLYILGAGHLAIETARLAAHTGFKPIVMDDRKEFANNQRFPMADTHVLDNFDGCFDGFTIGEGSYIVIMTRGHLYDRTILEQALETRATYIGMIGSRSKRKIIYDYLLSQGVSQSRLDTIHAPIGLAINAQTPEEIAVSIVAELIQERFNAV</sequence>
<evidence type="ECO:0000313" key="4">
    <source>
        <dbReference type="Proteomes" id="UP000000442"/>
    </source>
</evidence>
<dbReference type="Gene3D" id="3.40.50.720">
    <property type="entry name" value="NAD(P)-binding Rossmann-like Domain"/>
    <property type="match status" value="1"/>
</dbReference>
<dbReference type="EMBL" id="CP001087">
    <property type="protein sequence ID" value="ACN13815.1"/>
    <property type="molecule type" value="Genomic_DNA"/>
</dbReference>
<dbReference type="Pfam" id="PF02625">
    <property type="entry name" value="XdhC_CoxI"/>
    <property type="match status" value="1"/>
</dbReference>
<dbReference type="KEGG" id="dat:HRM2_07010"/>
<dbReference type="PANTHER" id="PTHR30388">
    <property type="entry name" value="ALDEHYDE OXIDOREDUCTASE MOLYBDENUM COFACTOR ASSEMBLY PROTEIN"/>
    <property type="match status" value="1"/>
</dbReference>
<reference evidence="3 4" key="1">
    <citation type="journal article" date="2009" name="Environ. Microbiol.">
        <title>Genome sequence of Desulfobacterium autotrophicum HRM2, a marine sulfate reducer oxidizing organic carbon completely to carbon dioxide.</title>
        <authorList>
            <person name="Strittmatter A.W."/>
            <person name="Liesegang H."/>
            <person name="Rabus R."/>
            <person name="Decker I."/>
            <person name="Amann J."/>
            <person name="Andres S."/>
            <person name="Henne A."/>
            <person name="Fricke W.F."/>
            <person name="Martinez-Arias R."/>
            <person name="Bartels D."/>
            <person name="Goesmann A."/>
            <person name="Krause L."/>
            <person name="Puehler A."/>
            <person name="Klenk H.P."/>
            <person name="Richter M."/>
            <person name="Schuler M."/>
            <person name="Gloeckner F.O."/>
            <person name="Meyerdierks A."/>
            <person name="Gottschalk G."/>
            <person name="Amann R."/>
        </authorList>
    </citation>
    <scope>NUCLEOTIDE SEQUENCE [LARGE SCALE GENOMIC DNA]</scope>
    <source>
        <strain evidence="4">ATCC 43914 / DSM 3382 / HRM2</strain>
    </source>
</reference>
<dbReference type="SUPFAM" id="SSF51984">
    <property type="entry name" value="MurCD N-terminal domain"/>
    <property type="match status" value="1"/>
</dbReference>
<evidence type="ECO:0000313" key="3">
    <source>
        <dbReference type="EMBL" id="ACN13815.1"/>
    </source>
</evidence>
<dbReference type="STRING" id="177437.HRM2_07010"/>
<feature type="domain" description="XdhC Rossmann" evidence="2">
    <location>
        <begin position="178"/>
        <end position="320"/>
    </location>
</feature>
<dbReference type="InterPro" id="IPR052698">
    <property type="entry name" value="MoCofactor_Util/Proc"/>
</dbReference>